<dbReference type="Proteomes" id="UP000254101">
    <property type="component" value="Unassembled WGS sequence"/>
</dbReference>
<gene>
    <name evidence="1" type="ORF">DL238_04755</name>
</gene>
<dbReference type="EMBL" id="QRBB01000001">
    <property type="protein sequence ID" value="RDS76983.1"/>
    <property type="molecule type" value="Genomic_DNA"/>
</dbReference>
<dbReference type="RefSeq" id="WP_115491206.1">
    <property type="nucleotide sequence ID" value="NZ_JACHWW010000001.1"/>
</dbReference>
<proteinExistence type="predicted"/>
<protein>
    <submittedName>
        <fullName evidence="1">Uncharacterized protein</fullName>
    </submittedName>
</protein>
<accession>A0A395LJ38</accession>
<dbReference type="AlphaFoldDB" id="A0A395LJ38"/>
<name>A0A395LJ38_9SPHN</name>
<comment type="caution">
    <text evidence="1">The sequence shown here is derived from an EMBL/GenBank/DDBJ whole genome shotgun (WGS) entry which is preliminary data.</text>
</comment>
<keyword evidence="2" id="KW-1185">Reference proteome</keyword>
<organism evidence="1 2">
    <name type="scientific">Alteriqipengyuania lutimaris</name>
    <dbReference type="NCBI Taxonomy" id="1538146"/>
    <lineage>
        <taxon>Bacteria</taxon>
        <taxon>Pseudomonadati</taxon>
        <taxon>Pseudomonadota</taxon>
        <taxon>Alphaproteobacteria</taxon>
        <taxon>Sphingomonadales</taxon>
        <taxon>Erythrobacteraceae</taxon>
        <taxon>Alteriqipengyuania</taxon>
    </lineage>
</organism>
<reference evidence="1 2" key="1">
    <citation type="submission" date="2018-07" db="EMBL/GenBank/DDBJ databases">
        <title>Erythrobacter nanhaiensis sp. nov., a novel member of the genus Erythrobacter isolated from the South China Sea.</title>
        <authorList>
            <person name="Chen X."/>
            <person name="Liu J."/>
        </authorList>
    </citation>
    <scope>NUCLEOTIDE SEQUENCE [LARGE SCALE GENOMIC DNA]</scope>
    <source>
        <strain evidence="1 2">S-5</strain>
    </source>
</reference>
<sequence length="112" mass="11941">MLTVPAASQRLTRSLHDAEASADESLLKAIAAMGEVVTTRMEFRDHPAAIHAQPALIRLQRATTAIISAQGEILRAHVELKKAQTVTSGPEEGGCPKWATMATVDEGKQLVA</sequence>
<evidence type="ECO:0000313" key="2">
    <source>
        <dbReference type="Proteomes" id="UP000254101"/>
    </source>
</evidence>
<evidence type="ECO:0000313" key="1">
    <source>
        <dbReference type="EMBL" id="RDS76983.1"/>
    </source>
</evidence>